<dbReference type="Proteomes" id="UP000027986">
    <property type="component" value="Chromosome"/>
</dbReference>
<name>A0A075JEE4_9MICO</name>
<feature type="transmembrane region" description="Helical" evidence="1">
    <location>
        <begin position="70"/>
        <end position="90"/>
    </location>
</feature>
<keyword evidence="1" id="KW-1133">Transmembrane helix</keyword>
<feature type="transmembrane region" description="Helical" evidence="1">
    <location>
        <begin position="111"/>
        <end position="132"/>
    </location>
</feature>
<evidence type="ECO:0000313" key="3">
    <source>
        <dbReference type="Proteomes" id="UP000027986"/>
    </source>
</evidence>
<dbReference type="KEGG" id="dni:HX89_02805"/>
<dbReference type="eggNOG" id="ENOG5032Y96">
    <property type="taxonomic scope" value="Bacteria"/>
</dbReference>
<feature type="transmembrane region" description="Helical" evidence="1">
    <location>
        <begin position="183"/>
        <end position="205"/>
    </location>
</feature>
<accession>A0A075JEE4</accession>
<dbReference type="AlphaFoldDB" id="A0A075JEE4"/>
<keyword evidence="1" id="KW-0472">Membrane</keyword>
<dbReference type="OrthoDB" id="2376657at2"/>
<dbReference type="HOGENOM" id="CLU_1292665_0_0_11"/>
<dbReference type="RefSeq" id="WP_038566841.1">
    <property type="nucleotide sequence ID" value="NZ_CP008889.1"/>
</dbReference>
<gene>
    <name evidence="2" type="ORF">HX89_02805</name>
</gene>
<proteinExistence type="predicted"/>
<keyword evidence="3" id="KW-1185">Reference proteome</keyword>
<evidence type="ECO:0000256" key="1">
    <source>
        <dbReference type="SAM" id="Phobius"/>
    </source>
</evidence>
<reference evidence="2 3" key="1">
    <citation type="submission" date="2014-07" db="EMBL/GenBank/DDBJ databases">
        <title>Genome Sequencing of Dermacoccus nishinomiyaensis.</title>
        <authorList>
            <person name="Hong K.W."/>
            <person name="Chan K.G."/>
        </authorList>
    </citation>
    <scope>NUCLEOTIDE SEQUENCE [LARGE SCALE GENOMIC DNA]</scope>
    <source>
        <strain evidence="2 3">M25</strain>
    </source>
</reference>
<feature type="transmembrane region" description="Helical" evidence="1">
    <location>
        <begin position="144"/>
        <end position="162"/>
    </location>
</feature>
<dbReference type="GeneID" id="41840151"/>
<keyword evidence="1" id="KW-0812">Transmembrane</keyword>
<protein>
    <submittedName>
        <fullName evidence="2">Uncharacterized protein</fullName>
    </submittedName>
</protein>
<dbReference type="EMBL" id="CP008889">
    <property type="protein sequence ID" value="AIF40065.1"/>
    <property type="molecule type" value="Genomic_DNA"/>
</dbReference>
<feature type="transmembrane region" description="Helical" evidence="1">
    <location>
        <begin position="38"/>
        <end position="58"/>
    </location>
</feature>
<evidence type="ECO:0000313" key="2">
    <source>
        <dbReference type="EMBL" id="AIF40065.1"/>
    </source>
</evidence>
<organism evidence="2 3">
    <name type="scientific">Dermacoccus nishinomiyaensis</name>
    <dbReference type="NCBI Taxonomy" id="1274"/>
    <lineage>
        <taxon>Bacteria</taxon>
        <taxon>Bacillati</taxon>
        <taxon>Actinomycetota</taxon>
        <taxon>Actinomycetes</taxon>
        <taxon>Micrococcales</taxon>
        <taxon>Dermacoccaceae</taxon>
        <taxon>Dermacoccus</taxon>
    </lineage>
</organism>
<sequence>MNRLPEPLDEVLFPAELFRPESVDKPAADDGVVANSRLTATLGASLVLTLSAVGITLLDVEGLIEWHAGLGIAAGVVVLVKLTSTGYRLVRYYTRDGRYVASGPPFIVLRLLAPLLVVLTASVIGTGIVTLYEPDTIWLTLHKASFWGWITCAATHVLAYVWRLPKVIGAPRGQRARPRTAPAVTTVVAIVTFALAGGFAVWFVMQMPALPVG</sequence>